<dbReference type="Proteomes" id="UP000001449">
    <property type="component" value="Chromosome 18"/>
</dbReference>
<reference evidence="2 3" key="1">
    <citation type="journal article" date="2004" name="Science">
        <title>The genome of the diatom Thalassiosira pseudonana: ecology, evolution, and metabolism.</title>
        <authorList>
            <person name="Armbrust E.V."/>
            <person name="Berges J.A."/>
            <person name="Bowler C."/>
            <person name="Green B.R."/>
            <person name="Martinez D."/>
            <person name="Putnam N.H."/>
            <person name="Zhou S."/>
            <person name="Allen A.E."/>
            <person name="Apt K.E."/>
            <person name="Bechner M."/>
            <person name="Brzezinski M.A."/>
            <person name="Chaal B.K."/>
            <person name="Chiovitti A."/>
            <person name="Davis A.K."/>
            <person name="Demarest M.S."/>
            <person name="Detter J.C."/>
            <person name="Glavina T."/>
            <person name="Goodstein D."/>
            <person name="Hadi M.Z."/>
            <person name="Hellsten U."/>
            <person name="Hildebrand M."/>
            <person name="Jenkins B.D."/>
            <person name="Jurka J."/>
            <person name="Kapitonov V.V."/>
            <person name="Kroger N."/>
            <person name="Lau W.W."/>
            <person name="Lane T.W."/>
            <person name="Larimer F.W."/>
            <person name="Lippmeier J.C."/>
            <person name="Lucas S."/>
            <person name="Medina M."/>
            <person name="Montsant A."/>
            <person name="Obornik M."/>
            <person name="Parker M.S."/>
            <person name="Palenik B."/>
            <person name="Pazour G.J."/>
            <person name="Richardson P.M."/>
            <person name="Rynearson T.A."/>
            <person name="Saito M.A."/>
            <person name="Schwartz D.C."/>
            <person name="Thamatrakoln K."/>
            <person name="Valentin K."/>
            <person name="Vardi A."/>
            <person name="Wilkerson F.P."/>
            <person name="Rokhsar D.S."/>
        </authorList>
    </citation>
    <scope>NUCLEOTIDE SEQUENCE [LARGE SCALE GENOMIC DNA]</scope>
    <source>
        <strain evidence="2 3">CCMP1335</strain>
    </source>
</reference>
<feature type="compositionally biased region" description="Low complexity" evidence="1">
    <location>
        <begin position="34"/>
        <end position="45"/>
    </location>
</feature>
<dbReference type="InParanoid" id="B5YLX0"/>
<protein>
    <submittedName>
        <fullName evidence="2">Uncharacterized protein</fullName>
    </submittedName>
</protein>
<dbReference type="PaxDb" id="35128-Thaps10927"/>
<evidence type="ECO:0000313" key="2">
    <source>
        <dbReference type="EMBL" id="ACI64308.1"/>
    </source>
</evidence>
<proteinExistence type="predicted"/>
<dbReference type="AlphaFoldDB" id="B5YLX0"/>
<keyword evidence="3" id="KW-1185">Reference proteome</keyword>
<reference evidence="2 3" key="2">
    <citation type="journal article" date="2008" name="Nature">
        <title>The Phaeodactylum genome reveals the evolutionary history of diatom genomes.</title>
        <authorList>
            <person name="Bowler C."/>
            <person name="Allen A.E."/>
            <person name="Badger J.H."/>
            <person name="Grimwood J."/>
            <person name="Jabbari K."/>
            <person name="Kuo A."/>
            <person name="Maheswari U."/>
            <person name="Martens C."/>
            <person name="Maumus F."/>
            <person name="Otillar R.P."/>
            <person name="Rayko E."/>
            <person name="Salamov A."/>
            <person name="Vandepoele K."/>
            <person name="Beszteri B."/>
            <person name="Gruber A."/>
            <person name="Heijde M."/>
            <person name="Katinka M."/>
            <person name="Mock T."/>
            <person name="Valentin K."/>
            <person name="Verret F."/>
            <person name="Berges J.A."/>
            <person name="Brownlee C."/>
            <person name="Cadoret J.P."/>
            <person name="Chiovitti A."/>
            <person name="Choi C.J."/>
            <person name="Coesel S."/>
            <person name="De Martino A."/>
            <person name="Detter J.C."/>
            <person name="Durkin C."/>
            <person name="Falciatore A."/>
            <person name="Fournet J."/>
            <person name="Haruta M."/>
            <person name="Huysman M.J."/>
            <person name="Jenkins B.D."/>
            <person name="Jiroutova K."/>
            <person name="Jorgensen R.E."/>
            <person name="Joubert Y."/>
            <person name="Kaplan A."/>
            <person name="Kroger N."/>
            <person name="Kroth P.G."/>
            <person name="La Roche J."/>
            <person name="Lindquist E."/>
            <person name="Lommer M."/>
            <person name="Martin-Jezequel V."/>
            <person name="Lopez P.J."/>
            <person name="Lucas S."/>
            <person name="Mangogna M."/>
            <person name="McGinnis K."/>
            <person name="Medlin L.K."/>
            <person name="Montsant A."/>
            <person name="Oudot-Le Secq M.P."/>
            <person name="Napoli C."/>
            <person name="Obornik M."/>
            <person name="Parker M.S."/>
            <person name="Petit J.L."/>
            <person name="Porcel B.M."/>
            <person name="Poulsen N."/>
            <person name="Robison M."/>
            <person name="Rychlewski L."/>
            <person name="Rynearson T.A."/>
            <person name="Schmutz J."/>
            <person name="Shapiro H."/>
            <person name="Siaut M."/>
            <person name="Stanley M."/>
            <person name="Sussman M.R."/>
            <person name="Taylor A.R."/>
            <person name="Vardi A."/>
            <person name="von Dassow P."/>
            <person name="Vyverman W."/>
            <person name="Willis A."/>
            <person name="Wyrwicz L.S."/>
            <person name="Rokhsar D.S."/>
            <person name="Weissenbach J."/>
            <person name="Armbrust E.V."/>
            <person name="Green B.R."/>
            <person name="Van de Peer Y."/>
            <person name="Grigoriev I.V."/>
        </authorList>
    </citation>
    <scope>NUCLEOTIDE SEQUENCE [LARGE SCALE GENOMIC DNA]</scope>
    <source>
        <strain evidence="2 3">CCMP1335</strain>
    </source>
</reference>
<name>B5YLX0_THAPS</name>
<gene>
    <name evidence="2" type="ORF">THAPS_10927</name>
</gene>
<accession>B5YLX0</accession>
<sequence length="230" mass="25978">MGFMKRKSKTPQKQKQAGNKRMELSFNRADHSVSGRSSRSLGNRSKAPRVKDCCDQSISGRSIWSAISTTRSVVTTKSAKSTLSRASLVSFLRTKRRGTRQRGIKCNATDDLIMKDREQYDDCGDRSNNDLVVDIDDVVDNMLDKYHTPEPKNTTPCGNVFGCGEDSLIANCNACIGQFQEEYRLNEVLDERELTMARNDDRNDFETNKPSGGCRREENRDLAVCFLDKK</sequence>
<dbReference type="HOGENOM" id="CLU_1206916_0_0_1"/>
<feature type="region of interest" description="Disordered" evidence="1">
    <location>
        <begin position="1"/>
        <end position="48"/>
    </location>
</feature>
<feature type="compositionally biased region" description="Basic and acidic residues" evidence="1">
    <location>
        <begin position="20"/>
        <end position="33"/>
    </location>
</feature>
<dbReference type="GeneID" id="7444779"/>
<feature type="compositionally biased region" description="Basic residues" evidence="1">
    <location>
        <begin position="1"/>
        <end position="12"/>
    </location>
</feature>
<evidence type="ECO:0000256" key="1">
    <source>
        <dbReference type="SAM" id="MobiDB-lite"/>
    </source>
</evidence>
<organism evidence="2 3">
    <name type="scientific">Thalassiosira pseudonana</name>
    <name type="common">Marine diatom</name>
    <name type="synonym">Cyclotella nana</name>
    <dbReference type="NCBI Taxonomy" id="35128"/>
    <lineage>
        <taxon>Eukaryota</taxon>
        <taxon>Sar</taxon>
        <taxon>Stramenopiles</taxon>
        <taxon>Ochrophyta</taxon>
        <taxon>Bacillariophyta</taxon>
        <taxon>Coscinodiscophyceae</taxon>
        <taxon>Thalassiosirophycidae</taxon>
        <taxon>Thalassiosirales</taxon>
        <taxon>Thalassiosiraceae</taxon>
        <taxon>Thalassiosira</taxon>
    </lineage>
</organism>
<dbReference type="RefSeq" id="XP_002295591.1">
    <property type="nucleotide sequence ID" value="XM_002295555.1"/>
</dbReference>
<evidence type="ECO:0000313" key="3">
    <source>
        <dbReference type="Proteomes" id="UP000001449"/>
    </source>
</evidence>
<dbReference type="KEGG" id="tps:THAPS_10927"/>
<dbReference type="EMBL" id="CP001159">
    <property type="protein sequence ID" value="ACI64308.1"/>
    <property type="molecule type" value="Genomic_DNA"/>
</dbReference>